<reference evidence="2" key="2">
    <citation type="submission" date="2021-02" db="EMBL/GenBank/DDBJ databases">
        <authorList>
            <person name="Vanderplasschen A.F.C."/>
            <person name="Davison A.J."/>
        </authorList>
    </citation>
    <scope>NUCLEOTIDE SEQUENCE</scope>
    <source>
        <strain evidence="2">HVA 486123</strain>
    </source>
</reference>
<proteinExistence type="predicted"/>
<organism evidence="2">
    <name type="scientific">Anguillid herpesvirus 1</name>
    <dbReference type="NCBI Taxonomy" id="150286"/>
    <lineage>
        <taxon>Viruses</taxon>
        <taxon>Duplodnaviria</taxon>
        <taxon>Heunggongvirae</taxon>
        <taxon>Peploviricota</taxon>
        <taxon>Herviviricetes</taxon>
        <taxon>Herpesvirales</taxon>
        <taxon>Alloherpesviridae</taxon>
        <taxon>Cyvirus</taxon>
        <taxon>Cyvirus anguillidallo1</taxon>
    </lineage>
</organism>
<sequence>MPRLALQSTASDLLTYYIGSFEFNTRESALPHSWDNDRRIMYIRHLAPAKLAGAGYRYTLEEAGYQPVNGFGLGFVRFPNIDRNQFQRMRAQVEALSFAEAELRNRRRQEVTHVAGISADAFSWTAPAFEGLNDLLDGLGLENIASMSLDFDEEEGSRRVVAQDLVFYDGESWFDPTSTDPAAESEEEDEDQTAENERFLAVWRQALSAQSTVQPANTDFSGFEVVVVPHRTTFPPIEPEEESLVHKLLMEIVSLRQALAGTVNESDDDSLSDRGSSSPTPSDSEDQDQDDVRGKRRPNVLSTFRPEMEVEMDYLNILQRTAAQGLAVLSKKFPDIFTQIPALTKLRALIGTRREIDVRDRPEIFDWITQQPKAGTTGTTGTADWQSLQLPGHADDLALARQRPDLLDRADDLATSINRIMDRLDDMRGRGGRAESNTVEALKLAVECLCNVQNHYLCFWRNLYEHYSSVDGRFRNYLLDQAPRLQRPSTFNLGVMLDFILQDSRSALNPHARSLLEKALQVADLEKTQYEKLLFDHTSMAWYFALNTRMTITNVP</sequence>
<accession>A0A8E5ALZ6</accession>
<dbReference type="EMBL" id="MW580854">
    <property type="protein sequence ID" value="QRM16968.1"/>
    <property type="molecule type" value="Genomic_DNA"/>
</dbReference>
<feature type="region of interest" description="Disordered" evidence="1">
    <location>
        <begin position="171"/>
        <end position="195"/>
    </location>
</feature>
<feature type="compositionally biased region" description="Low complexity" evidence="1">
    <location>
        <begin position="273"/>
        <end position="282"/>
    </location>
</feature>
<feature type="region of interest" description="Disordered" evidence="1">
    <location>
        <begin position="263"/>
        <end position="302"/>
    </location>
</feature>
<protein>
    <submittedName>
        <fullName evidence="2">Protein ORF20</fullName>
    </submittedName>
</protein>
<feature type="compositionally biased region" description="Acidic residues" evidence="1">
    <location>
        <begin position="183"/>
        <end position="194"/>
    </location>
</feature>
<gene>
    <name evidence="2" type="primary">ORF20</name>
</gene>
<evidence type="ECO:0000313" key="2">
    <source>
        <dbReference type="EMBL" id="QRM16968.1"/>
    </source>
</evidence>
<evidence type="ECO:0000256" key="1">
    <source>
        <dbReference type="SAM" id="MobiDB-lite"/>
    </source>
</evidence>
<name>A0A8E5ALZ6_9VIRU</name>
<reference evidence="2" key="1">
    <citation type="journal article" date="2021" name="Microorganisms">
        <title>Genomes of Anguillid Herpesvirus 1 Strains Reveal Evolutionary Disparities and Low Genetic Diversity in the Genus Cyprinivirus.</title>
        <authorList>
            <person name="Donohoe O."/>
            <person name="Zhang H."/>
            <person name="Delrez N."/>
            <person name="Gao Y."/>
            <person name="Suarez N.M."/>
            <person name="Davison A.J."/>
            <person name="Vanderplasschen A."/>
        </authorList>
    </citation>
    <scope>NUCLEOTIDE SEQUENCE</scope>
    <source>
        <strain evidence="2">HVA 486123</strain>
    </source>
</reference>